<evidence type="ECO:0000313" key="2">
    <source>
        <dbReference type="Proteomes" id="UP000094527"/>
    </source>
</evidence>
<protein>
    <submittedName>
        <fullName evidence="1">Xanthine dehydrogenase 1</fullName>
    </submittedName>
</protein>
<dbReference type="GO" id="GO:0005506">
    <property type="term" value="F:iron ion binding"/>
    <property type="evidence" value="ECO:0007669"/>
    <property type="project" value="InterPro"/>
</dbReference>
<proteinExistence type="predicted"/>
<dbReference type="OrthoDB" id="8300278at2759"/>
<dbReference type="SUPFAM" id="SSF56003">
    <property type="entry name" value="Molybdenum cofactor-binding domain"/>
    <property type="match status" value="1"/>
</dbReference>
<keyword evidence="2" id="KW-1185">Reference proteome</keyword>
<reference evidence="1 2" key="1">
    <citation type="journal article" date="2016" name="Genome Biol. Evol.">
        <title>Gene Family Evolution Reflects Adaptation to Soil Environmental Stressors in the Genome of the Collembolan Orchesella cincta.</title>
        <authorList>
            <person name="Faddeeva-Vakhrusheva A."/>
            <person name="Derks M.F."/>
            <person name="Anvar S.Y."/>
            <person name="Agamennone V."/>
            <person name="Suring W."/>
            <person name="Smit S."/>
            <person name="van Straalen N.M."/>
            <person name="Roelofs D."/>
        </authorList>
    </citation>
    <scope>NUCLEOTIDE SEQUENCE [LARGE SCALE GENOMIC DNA]</scope>
    <source>
        <tissue evidence="1">Mixed pool</tissue>
    </source>
</reference>
<evidence type="ECO:0000313" key="1">
    <source>
        <dbReference type="EMBL" id="ODN04992.1"/>
    </source>
</evidence>
<dbReference type="PANTHER" id="PTHR45444:SF3">
    <property type="entry name" value="XANTHINE DEHYDROGENASE"/>
    <property type="match status" value="1"/>
</dbReference>
<dbReference type="Gene3D" id="3.30.365.10">
    <property type="entry name" value="Aldehyde oxidase/xanthine dehydrogenase, molybdopterin binding domain"/>
    <property type="match status" value="1"/>
</dbReference>
<organism evidence="1 2">
    <name type="scientific">Orchesella cincta</name>
    <name type="common">Springtail</name>
    <name type="synonym">Podura cincta</name>
    <dbReference type="NCBI Taxonomy" id="48709"/>
    <lineage>
        <taxon>Eukaryota</taxon>
        <taxon>Metazoa</taxon>
        <taxon>Ecdysozoa</taxon>
        <taxon>Arthropoda</taxon>
        <taxon>Hexapoda</taxon>
        <taxon>Collembola</taxon>
        <taxon>Entomobryomorpha</taxon>
        <taxon>Entomobryoidea</taxon>
        <taxon>Orchesellidae</taxon>
        <taxon>Orchesellinae</taxon>
        <taxon>Orchesella</taxon>
    </lineage>
</organism>
<dbReference type="GO" id="GO:0016491">
    <property type="term" value="F:oxidoreductase activity"/>
    <property type="evidence" value="ECO:0007669"/>
    <property type="project" value="InterPro"/>
</dbReference>
<dbReference type="AlphaFoldDB" id="A0A1D2NIF4"/>
<comment type="caution">
    <text evidence="1">The sequence shown here is derived from an EMBL/GenBank/DDBJ whole genome shotgun (WGS) entry which is preliminary data.</text>
</comment>
<dbReference type="PANTHER" id="PTHR45444">
    <property type="entry name" value="XANTHINE DEHYDROGENASE"/>
    <property type="match status" value="1"/>
</dbReference>
<dbReference type="EMBL" id="LJIJ01000032">
    <property type="protein sequence ID" value="ODN04992.1"/>
    <property type="molecule type" value="Genomic_DNA"/>
</dbReference>
<dbReference type="STRING" id="48709.A0A1D2NIF4"/>
<feature type="non-terminal residue" evidence="1">
    <location>
        <position position="1"/>
    </location>
</feature>
<dbReference type="Proteomes" id="UP000094527">
    <property type="component" value="Unassembled WGS sequence"/>
</dbReference>
<name>A0A1D2NIF4_ORCCI</name>
<sequence length="64" mass="7096">NYKLILPVDIPEDLRVTLLLKAPNPYGVLSSKAVGEPPFNLSVIFAIRNAIDSAKRDVGNNVWY</sequence>
<dbReference type="InterPro" id="IPR037165">
    <property type="entry name" value="AldOxase/xan_DH_Mopterin-bd_sf"/>
</dbReference>
<accession>A0A1D2NIF4</accession>
<gene>
    <name evidence="1" type="ORF">Ocin01_01696</name>
</gene>
<dbReference type="InterPro" id="IPR016208">
    <property type="entry name" value="Ald_Oxase/xanthine_DH-like"/>
</dbReference>